<dbReference type="Proteomes" id="UP000663848">
    <property type="component" value="Unassembled WGS sequence"/>
</dbReference>
<evidence type="ECO:0000313" key="3">
    <source>
        <dbReference type="EMBL" id="CAF4693090.1"/>
    </source>
</evidence>
<dbReference type="Proteomes" id="UP000663851">
    <property type="component" value="Unassembled WGS sequence"/>
</dbReference>
<protein>
    <submittedName>
        <fullName evidence="2">Uncharacterized protein</fullName>
    </submittedName>
</protein>
<dbReference type="Proteomes" id="UP000663873">
    <property type="component" value="Unassembled WGS sequence"/>
</dbReference>
<dbReference type="EMBL" id="CAJOBO010011220">
    <property type="protein sequence ID" value="CAF4604021.1"/>
    <property type="molecule type" value="Genomic_DNA"/>
</dbReference>
<sequence length="121" mass="13640">MIQNGHHDSINHLLDMIPAESINVLSAGVVSDDILSILETTLREKSNVKKQNKTHQSENSAKENNDRLNRSNFFFKNIKTSMTYMDVFISIGTQYPLVQLNATEILQKIKYLCVAGNVLST</sequence>
<reference evidence="2" key="1">
    <citation type="submission" date="2021-02" db="EMBL/GenBank/DDBJ databases">
        <authorList>
            <person name="Nowell W R."/>
        </authorList>
    </citation>
    <scope>NUCLEOTIDE SEQUENCE</scope>
</reference>
<dbReference type="AlphaFoldDB" id="A0A821CA89"/>
<evidence type="ECO:0000313" key="2">
    <source>
        <dbReference type="EMBL" id="CAF4604021.1"/>
    </source>
</evidence>
<gene>
    <name evidence="2" type="ORF">HFQ381_LOCUS33674</name>
    <name evidence="4" type="ORF">QYT958_LOCUS32763</name>
    <name evidence="3" type="ORF">UJA718_LOCUS35851</name>
</gene>
<comment type="caution">
    <text evidence="2">The sequence shown here is derived from an EMBL/GenBank/DDBJ whole genome shotgun (WGS) entry which is preliminary data.</text>
</comment>
<name>A0A821CA89_9BILA</name>
<proteinExistence type="predicted"/>
<evidence type="ECO:0000313" key="4">
    <source>
        <dbReference type="EMBL" id="CAF4941238.1"/>
    </source>
</evidence>
<keyword evidence="6" id="KW-1185">Reference proteome</keyword>
<organism evidence="2 5">
    <name type="scientific">Rotaria socialis</name>
    <dbReference type="NCBI Taxonomy" id="392032"/>
    <lineage>
        <taxon>Eukaryota</taxon>
        <taxon>Metazoa</taxon>
        <taxon>Spiralia</taxon>
        <taxon>Gnathifera</taxon>
        <taxon>Rotifera</taxon>
        <taxon>Eurotatoria</taxon>
        <taxon>Bdelloidea</taxon>
        <taxon>Philodinida</taxon>
        <taxon>Philodinidae</taxon>
        <taxon>Rotaria</taxon>
    </lineage>
</organism>
<dbReference type="EMBL" id="CAJOBP010033974">
    <property type="protein sequence ID" value="CAF4693090.1"/>
    <property type="molecule type" value="Genomic_DNA"/>
</dbReference>
<evidence type="ECO:0000313" key="6">
    <source>
        <dbReference type="Proteomes" id="UP000663873"/>
    </source>
</evidence>
<evidence type="ECO:0000256" key="1">
    <source>
        <dbReference type="SAM" id="MobiDB-lite"/>
    </source>
</evidence>
<evidence type="ECO:0000313" key="5">
    <source>
        <dbReference type="Proteomes" id="UP000663851"/>
    </source>
</evidence>
<dbReference type="EMBL" id="CAJOBR010021719">
    <property type="protein sequence ID" value="CAF4941238.1"/>
    <property type="molecule type" value="Genomic_DNA"/>
</dbReference>
<accession>A0A821CA89</accession>
<feature type="region of interest" description="Disordered" evidence="1">
    <location>
        <begin position="46"/>
        <end position="65"/>
    </location>
</feature>